<dbReference type="InterPro" id="IPR044715">
    <property type="entry name" value="WDR86-like"/>
</dbReference>
<dbReference type="GeneID" id="108677572"/>
<dbReference type="OrthoDB" id="6262491at2759"/>
<dbReference type="SUPFAM" id="SSF50978">
    <property type="entry name" value="WD40 repeat-like"/>
    <property type="match status" value="1"/>
</dbReference>
<dbReference type="Proteomes" id="UP000694843">
    <property type="component" value="Unplaced"/>
</dbReference>
<dbReference type="AlphaFoldDB" id="A0A8B7P5G9"/>
<sequence length="291" mass="32066">MVSLTLACEADVESRHGADMESVVLHGGRIYTAADDGKVKVWNKDLKLETEFQAHDYAVYHLLVLKDRLFTASIDATIKVWKLGTFELVTTLTGHQEPVRRLATNGDRLLSGDEKGDVIIWNGDSLASENRYEVVEEVWDMAAYDRFFFTVRDRGLSVTEVKRGETNQHTVVKSLQGRAPIYLSKEHLVYSEFGAGYGLHLHKNLPNDFPKITDLRGHSMIITCLGGNTVSGSERIASSGYDNKVNLWELPEGKLLATYDASVTPSCLAVADDGAVYIGGPDGYLAKLVAA</sequence>
<accession>A0A8B7P5G9</accession>
<gene>
    <name evidence="5 6" type="primary">LOC108677572</name>
</gene>
<dbReference type="InterPro" id="IPR019775">
    <property type="entry name" value="WD40_repeat_CS"/>
</dbReference>
<dbReference type="RefSeq" id="XP_018021293.1">
    <property type="nucleotide sequence ID" value="XM_018165804.2"/>
</dbReference>
<dbReference type="SMART" id="SM00320">
    <property type="entry name" value="WD40"/>
    <property type="match status" value="4"/>
</dbReference>
<proteinExistence type="predicted"/>
<dbReference type="PROSITE" id="PS50082">
    <property type="entry name" value="WD_REPEATS_2"/>
    <property type="match status" value="3"/>
</dbReference>
<dbReference type="Gene3D" id="2.130.10.10">
    <property type="entry name" value="YVTN repeat-like/Quinoprotein amine dehydrogenase"/>
    <property type="match status" value="2"/>
</dbReference>
<keyword evidence="4" id="KW-1185">Reference proteome</keyword>
<feature type="repeat" description="WD" evidence="3">
    <location>
        <begin position="215"/>
        <end position="258"/>
    </location>
</feature>
<keyword evidence="2" id="KW-0677">Repeat</keyword>
<evidence type="ECO:0000256" key="3">
    <source>
        <dbReference type="PROSITE-ProRule" id="PRU00221"/>
    </source>
</evidence>
<dbReference type="RefSeq" id="XP_018021295.1">
    <property type="nucleotide sequence ID" value="XM_018165806.2"/>
</dbReference>
<feature type="repeat" description="WD" evidence="3">
    <location>
        <begin position="92"/>
        <end position="122"/>
    </location>
</feature>
<reference evidence="5 6" key="1">
    <citation type="submission" date="2025-04" db="UniProtKB">
        <authorList>
            <consortium name="RefSeq"/>
        </authorList>
    </citation>
    <scope>IDENTIFICATION</scope>
    <source>
        <tissue evidence="5 6">Whole organism</tissue>
    </source>
</reference>
<protein>
    <submittedName>
        <fullName evidence="5 6">Myosin heavy chain kinase B</fullName>
    </submittedName>
</protein>
<dbReference type="InterPro" id="IPR020472">
    <property type="entry name" value="WD40_PAC1"/>
</dbReference>
<dbReference type="OMA" id="PYMFTAR"/>
<dbReference type="KEGG" id="hazt:108677572"/>
<dbReference type="InterPro" id="IPR015943">
    <property type="entry name" value="WD40/YVTN_repeat-like_dom_sf"/>
</dbReference>
<evidence type="ECO:0000256" key="1">
    <source>
        <dbReference type="ARBA" id="ARBA00022574"/>
    </source>
</evidence>
<keyword evidence="1 3" id="KW-0853">WD repeat</keyword>
<dbReference type="PANTHER" id="PTHR44489:SF11">
    <property type="entry name" value="WD REPEAT DOMAIN 86"/>
    <property type="match status" value="1"/>
</dbReference>
<evidence type="ECO:0000313" key="6">
    <source>
        <dbReference type="RefSeq" id="XP_018021295.1"/>
    </source>
</evidence>
<dbReference type="InterPro" id="IPR036322">
    <property type="entry name" value="WD40_repeat_dom_sf"/>
</dbReference>
<name>A0A8B7P5G9_HYAAZ</name>
<dbReference type="PANTHER" id="PTHR44489">
    <property type="match status" value="1"/>
</dbReference>
<dbReference type="PRINTS" id="PR00320">
    <property type="entry name" value="GPROTEINBRPT"/>
</dbReference>
<dbReference type="Pfam" id="PF00400">
    <property type="entry name" value="WD40"/>
    <property type="match status" value="3"/>
</dbReference>
<keyword evidence="5 6" id="KW-0808">Transferase</keyword>
<evidence type="ECO:0000256" key="2">
    <source>
        <dbReference type="ARBA" id="ARBA00022737"/>
    </source>
</evidence>
<evidence type="ECO:0000313" key="5">
    <source>
        <dbReference type="RefSeq" id="XP_018021293.1"/>
    </source>
</evidence>
<evidence type="ECO:0000313" key="4">
    <source>
        <dbReference type="Proteomes" id="UP000694843"/>
    </source>
</evidence>
<dbReference type="GO" id="GO:0016301">
    <property type="term" value="F:kinase activity"/>
    <property type="evidence" value="ECO:0007669"/>
    <property type="project" value="UniProtKB-KW"/>
</dbReference>
<feature type="repeat" description="WD" evidence="3">
    <location>
        <begin position="52"/>
        <end position="91"/>
    </location>
</feature>
<dbReference type="PROSITE" id="PS00678">
    <property type="entry name" value="WD_REPEATS_1"/>
    <property type="match status" value="1"/>
</dbReference>
<keyword evidence="5 6" id="KW-0418">Kinase</keyword>
<dbReference type="InterPro" id="IPR001680">
    <property type="entry name" value="WD40_rpt"/>
</dbReference>
<organism evidence="4 5">
    <name type="scientific">Hyalella azteca</name>
    <name type="common">Amphipod</name>
    <dbReference type="NCBI Taxonomy" id="294128"/>
    <lineage>
        <taxon>Eukaryota</taxon>
        <taxon>Metazoa</taxon>
        <taxon>Ecdysozoa</taxon>
        <taxon>Arthropoda</taxon>
        <taxon>Crustacea</taxon>
        <taxon>Multicrustacea</taxon>
        <taxon>Malacostraca</taxon>
        <taxon>Eumalacostraca</taxon>
        <taxon>Peracarida</taxon>
        <taxon>Amphipoda</taxon>
        <taxon>Senticaudata</taxon>
        <taxon>Talitrida</taxon>
        <taxon>Talitroidea</taxon>
        <taxon>Hyalellidae</taxon>
        <taxon>Hyalella</taxon>
    </lineage>
</organism>